<dbReference type="InParanoid" id="A0A067Q9Q0"/>
<dbReference type="Proteomes" id="UP000027265">
    <property type="component" value="Unassembled WGS sequence"/>
</dbReference>
<dbReference type="OrthoDB" id="2141050at2759"/>
<organism evidence="1 2">
    <name type="scientific">Jaapia argillacea MUCL 33604</name>
    <dbReference type="NCBI Taxonomy" id="933084"/>
    <lineage>
        <taxon>Eukaryota</taxon>
        <taxon>Fungi</taxon>
        <taxon>Dikarya</taxon>
        <taxon>Basidiomycota</taxon>
        <taxon>Agaricomycotina</taxon>
        <taxon>Agaricomycetes</taxon>
        <taxon>Agaricomycetidae</taxon>
        <taxon>Jaapiales</taxon>
        <taxon>Jaapiaceae</taxon>
        <taxon>Jaapia</taxon>
    </lineage>
</organism>
<dbReference type="EMBL" id="KL197716">
    <property type="protein sequence ID" value="KDQ59311.1"/>
    <property type="molecule type" value="Genomic_DNA"/>
</dbReference>
<dbReference type="PANTHER" id="PTHR39218">
    <property type="entry name" value="OXIDOREDUCTASE 14 KDA SUBUNIT, PUTATIVE (AFU_ORTHOLOGUE AFUA_1G12110)-RELATED"/>
    <property type="match status" value="1"/>
</dbReference>
<name>A0A067Q9Q0_9AGAM</name>
<protein>
    <submittedName>
        <fullName evidence="1">Uncharacterized protein</fullName>
    </submittedName>
</protein>
<reference evidence="2" key="1">
    <citation type="journal article" date="2014" name="Proc. Natl. Acad. Sci. U.S.A.">
        <title>Extensive sampling of basidiomycete genomes demonstrates inadequacy of the white-rot/brown-rot paradigm for wood decay fungi.</title>
        <authorList>
            <person name="Riley R."/>
            <person name="Salamov A.A."/>
            <person name="Brown D.W."/>
            <person name="Nagy L.G."/>
            <person name="Floudas D."/>
            <person name="Held B.W."/>
            <person name="Levasseur A."/>
            <person name="Lombard V."/>
            <person name="Morin E."/>
            <person name="Otillar R."/>
            <person name="Lindquist E.A."/>
            <person name="Sun H."/>
            <person name="LaButti K.M."/>
            <person name="Schmutz J."/>
            <person name="Jabbour D."/>
            <person name="Luo H."/>
            <person name="Baker S.E."/>
            <person name="Pisabarro A.G."/>
            <person name="Walton J.D."/>
            <person name="Blanchette R.A."/>
            <person name="Henrissat B."/>
            <person name="Martin F."/>
            <person name="Cullen D."/>
            <person name="Hibbett D.S."/>
            <person name="Grigoriev I.V."/>
        </authorList>
    </citation>
    <scope>NUCLEOTIDE SEQUENCE [LARGE SCALE GENOMIC DNA]</scope>
    <source>
        <strain evidence="2">MUCL 33604</strain>
    </source>
</reference>
<sequence>MSLLANIAGFSIFGLAARLGQLGIQKRPLLSNPTGHLVSMGVFGFAGYWAYQWDVRAAELIAEKRSQIQEHRRKQIEAAENSGVEALAGEH</sequence>
<proteinExistence type="predicted"/>
<dbReference type="STRING" id="933084.A0A067Q9Q0"/>
<dbReference type="PANTHER" id="PTHR39218:SF1">
    <property type="entry name" value="OXIDOREDUCTASE 14 KDA SUBUNIT, PUTATIVE (AFU_ORTHOLOGUE AFUA_1G12110)-RELATED"/>
    <property type="match status" value="1"/>
</dbReference>
<dbReference type="AlphaFoldDB" id="A0A067Q9Q0"/>
<gene>
    <name evidence="1" type="ORF">JAAARDRAFT_206228</name>
</gene>
<dbReference type="HOGENOM" id="CLU_164170_1_0_1"/>
<evidence type="ECO:0000313" key="1">
    <source>
        <dbReference type="EMBL" id="KDQ59311.1"/>
    </source>
</evidence>
<evidence type="ECO:0000313" key="2">
    <source>
        <dbReference type="Proteomes" id="UP000027265"/>
    </source>
</evidence>
<keyword evidence="2" id="KW-1185">Reference proteome</keyword>
<accession>A0A067Q9Q0</accession>